<proteinExistence type="predicted"/>
<name>K3XTL2_SETIT</name>
<dbReference type="AlphaFoldDB" id="K3XTL2"/>
<dbReference type="Proteomes" id="UP000004995">
    <property type="component" value="Unassembled WGS sequence"/>
</dbReference>
<organism evidence="1 2">
    <name type="scientific">Setaria italica</name>
    <name type="common">Foxtail millet</name>
    <name type="synonym">Panicum italicum</name>
    <dbReference type="NCBI Taxonomy" id="4555"/>
    <lineage>
        <taxon>Eukaryota</taxon>
        <taxon>Viridiplantae</taxon>
        <taxon>Streptophyta</taxon>
        <taxon>Embryophyta</taxon>
        <taxon>Tracheophyta</taxon>
        <taxon>Spermatophyta</taxon>
        <taxon>Magnoliopsida</taxon>
        <taxon>Liliopsida</taxon>
        <taxon>Poales</taxon>
        <taxon>Poaceae</taxon>
        <taxon>PACMAD clade</taxon>
        <taxon>Panicoideae</taxon>
        <taxon>Panicodae</taxon>
        <taxon>Paniceae</taxon>
        <taxon>Cenchrinae</taxon>
        <taxon>Setaria</taxon>
    </lineage>
</organism>
<dbReference type="EMBL" id="AGNK02003157">
    <property type="status" value="NOT_ANNOTATED_CDS"/>
    <property type="molecule type" value="Genomic_DNA"/>
</dbReference>
<dbReference type="InParanoid" id="K3XTL2"/>
<reference evidence="2" key="1">
    <citation type="journal article" date="2012" name="Nat. Biotechnol.">
        <title>Reference genome sequence of the model plant Setaria.</title>
        <authorList>
            <person name="Bennetzen J.L."/>
            <person name="Schmutz J."/>
            <person name="Wang H."/>
            <person name="Percifield R."/>
            <person name="Hawkins J."/>
            <person name="Pontaroli A.C."/>
            <person name="Estep M."/>
            <person name="Feng L."/>
            <person name="Vaughn J.N."/>
            <person name="Grimwood J."/>
            <person name="Jenkins J."/>
            <person name="Barry K."/>
            <person name="Lindquist E."/>
            <person name="Hellsten U."/>
            <person name="Deshpande S."/>
            <person name="Wang X."/>
            <person name="Wu X."/>
            <person name="Mitros T."/>
            <person name="Triplett J."/>
            <person name="Yang X."/>
            <person name="Ye C.Y."/>
            <person name="Mauro-Herrera M."/>
            <person name="Wang L."/>
            <person name="Li P."/>
            <person name="Sharma M."/>
            <person name="Sharma R."/>
            <person name="Ronald P.C."/>
            <person name="Panaud O."/>
            <person name="Kellogg E.A."/>
            <person name="Brutnell T.P."/>
            <person name="Doust A.N."/>
            <person name="Tuskan G.A."/>
            <person name="Rokhsar D."/>
            <person name="Devos K.M."/>
        </authorList>
    </citation>
    <scope>NUCLEOTIDE SEQUENCE [LARGE SCALE GENOMIC DNA]</scope>
    <source>
        <strain evidence="2">cv. Yugu1</strain>
    </source>
</reference>
<dbReference type="HOGENOM" id="CLU_3407036_0_0_1"/>
<evidence type="ECO:0000313" key="1">
    <source>
        <dbReference type="EnsemblPlants" id="KQL05717"/>
    </source>
</evidence>
<keyword evidence="2" id="KW-1185">Reference proteome</keyword>
<evidence type="ECO:0000313" key="2">
    <source>
        <dbReference type="Proteomes" id="UP000004995"/>
    </source>
</evidence>
<protein>
    <submittedName>
        <fullName evidence="1">Uncharacterized protein</fullName>
    </submittedName>
</protein>
<sequence>MGHHRHSIYNLFVNDTVIVAFPNKISMLKL</sequence>
<dbReference type="EnsemblPlants" id="KQL05717">
    <property type="protein sequence ID" value="KQL05717"/>
    <property type="gene ID" value="SETIT_005269mg"/>
</dbReference>
<reference evidence="1" key="2">
    <citation type="submission" date="2018-08" db="UniProtKB">
        <authorList>
            <consortium name="EnsemblPlants"/>
        </authorList>
    </citation>
    <scope>IDENTIFICATION</scope>
    <source>
        <strain evidence="1">Yugu1</strain>
    </source>
</reference>
<dbReference type="Gramene" id="KQL05717">
    <property type="protein sequence ID" value="KQL05717"/>
    <property type="gene ID" value="SETIT_005269mg"/>
</dbReference>
<accession>K3XTL2</accession>